<feature type="non-terminal residue" evidence="2">
    <location>
        <position position="1"/>
    </location>
</feature>
<reference evidence="2" key="1">
    <citation type="submission" date="2014-05" db="EMBL/GenBank/DDBJ databases">
        <title>The transcriptome of the halophilic microalga Tetraselmis sp. GSL018 isolated from the Great Salt Lake, Utah.</title>
        <authorList>
            <person name="Jinkerson R.E."/>
            <person name="D'Adamo S."/>
            <person name="Posewitz M.C."/>
        </authorList>
    </citation>
    <scope>NUCLEOTIDE SEQUENCE</scope>
    <source>
        <strain evidence="2">GSL018</strain>
    </source>
</reference>
<dbReference type="EMBL" id="GBEZ01003063">
    <property type="protein sequence ID" value="JAC82049.1"/>
    <property type="molecule type" value="Transcribed_RNA"/>
</dbReference>
<dbReference type="AlphaFoldDB" id="A0A061SG55"/>
<evidence type="ECO:0000313" key="2">
    <source>
        <dbReference type="EMBL" id="JAC82049.1"/>
    </source>
</evidence>
<sequence length="62" mass="6514">YRRCPPGISPGAPRGRKRGIVNAAAKRLSASGPFKIPNSDTEAGKETGKLNQGGPPTNPERM</sequence>
<name>A0A061SG55_9CHLO</name>
<proteinExistence type="predicted"/>
<protein>
    <submittedName>
        <fullName evidence="2">Uncharacterized protein</fullName>
    </submittedName>
</protein>
<organism evidence="2">
    <name type="scientific">Tetraselmis sp. GSL018</name>
    <dbReference type="NCBI Taxonomy" id="582737"/>
    <lineage>
        <taxon>Eukaryota</taxon>
        <taxon>Viridiplantae</taxon>
        <taxon>Chlorophyta</taxon>
        <taxon>core chlorophytes</taxon>
        <taxon>Chlorodendrophyceae</taxon>
        <taxon>Chlorodendrales</taxon>
        <taxon>Chlorodendraceae</taxon>
        <taxon>Tetraselmis</taxon>
    </lineage>
</organism>
<feature type="region of interest" description="Disordered" evidence="1">
    <location>
        <begin position="26"/>
        <end position="62"/>
    </location>
</feature>
<accession>A0A061SG55</accession>
<gene>
    <name evidence="2" type="ORF">TSPGSL018_6568</name>
</gene>
<evidence type="ECO:0000256" key="1">
    <source>
        <dbReference type="SAM" id="MobiDB-lite"/>
    </source>
</evidence>